<feature type="compositionally biased region" description="Low complexity" evidence="4">
    <location>
        <begin position="246"/>
        <end position="255"/>
    </location>
</feature>
<evidence type="ECO:0000256" key="1">
    <source>
        <dbReference type="ARBA" id="ARBA00023015"/>
    </source>
</evidence>
<dbReference type="Pfam" id="PF07729">
    <property type="entry name" value="FCD"/>
    <property type="match status" value="1"/>
</dbReference>
<dbReference type="SMART" id="SM00345">
    <property type="entry name" value="HTH_GNTR"/>
    <property type="match status" value="1"/>
</dbReference>
<sequence length="267" mass="29870">MNTEPVIRRDMQEPKSGYAKISSFLREQLLSGQLRTGDYLLPERELATRLNVSRPVLREALRALAMIGVLEIRHGVGTVVKRPDVSTLGEFFTFVLAQQSDVIDDIMQARIAIEHQAIRLACQRAGQRDFDRLAGALSTIVETIHEPSAGAAADFAFHEAVVKAAQSPTLSSIYASIAELMMRSHRERREQIIQIEGIEEFLIDHHRSIFSAVIERDAARADDLLARHFEIGADFRRRATARHMTASAAATDMAARPPSLRDERMSE</sequence>
<evidence type="ECO:0000313" key="7">
    <source>
        <dbReference type="Proteomes" id="UP001597371"/>
    </source>
</evidence>
<dbReference type="Pfam" id="PF00392">
    <property type="entry name" value="GntR"/>
    <property type="match status" value="1"/>
</dbReference>
<dbReference type="PANTHER" id="PTHR43537">
    <property type="entry name" value="TRANSCRIPTIONAL REGULATOR, GNTR FAMILY"/>
    <property type="match status" value="1"/>
</dbReference>
<evidence type="ECO:0000259" key="5">
    <source>
        <dbReference type="PROSITE" id="PS50949"/>
    </source>
</evidence>
<dbReference type="InterPro" id="IPR036388">
    <property type="entry name" value="WH-like_DNA-bd_sf"/>
</dbReference>
<protein>
    <submittedName>
        <fullName evidence="6">FadR/GntR family transcriptional regulator</fullName>
    </submittedName>
</protein>
<dbReference type="PANTHER" id="PTHR43537:SF5">
    <property type="entry name" value="UXU OPERON TRANSCRIPTIONAL REGULATOR"/>
    <property type="match status" value="1"/>
</dbReference>
<dbReference type="Proteomes" id="UP001597371">
    <property type="component" value="Unassembled WGS sequence"/>
</dbReference>
<keyword evidence="1" id="KW-0805">Transcription regulation</keyword>
<dbReference type="EMBL" id="JBHUIJ010000028">
    <property type="protein sequence ID" value="MFD2239346.1"/>
    <property type="molecule type" value="Genomic_DNA"/>
</dbReference>
<dbReference type="Gene3D" id="1.20.120.530">
    <property type="entry name" value="GntR ligand-binding domain-like"/>
    <property type="match status" value="1"/>
</dbReference>
<dbReference type="Gene3D" id="1.10.10.10">
    <property type="entry name" value="Winged helix-like DNA-binding domain superfamily/Winged helix DNA-binding domain"/>
    <property type="match status" value="1"/>
</dbReference>
<dbReference type="PROSITE" id="PS50949">
    <property type="entry name" value="HTH_GNTR"/>
    <property type="match status" value="1"/>
</dbReference>
<keyword evidence="2" id="KW-0238">DNA-binding</keyword>
<evidence type="ECO:0000256" key="4">
    <source>
        <dbReference type="SAM" id="MobiDB-lite"/>
    </source>
</evidence>
<name>A0ABW5CSS2_9HYPH</name>
<feature type="region of interest" description="Disordered" evidence="4">
    <location>
        <begin position="246"/>
        <end position="267"/>
    </location>
</feature>
<dbReference type="SUPFAM" id="SSF48008">
    <property type="entry name" value="GntR ligand-binding domain-like"/>
    <property type="match status" value="1"/>
</dbReference>
<evidence type="ECO:0000256" key="3">
    <source>
        <dbReference type="ARBA" id="ARBA00023163"/>
    </source>
</evidence>
<evidence type="ECO:0000256" key="2">
    <source>
        <dbReference type="ARBA" id="ARBA00023125"/>
    </source>
</evidence>
<keyword evidence="7" id="KW-1185">Reference proteome</keyword>
<keyword evidence="3" id="KW-0804">Transcription</keyword>
<proteinExistence type="predicted"/>
<dbReference type="PRINTS" id="PR00035">
    <property type="entry name" value="HTHGNTR"/>
</dbReference>
<dbReference type="RefSeq" id="WP_209738126.1">
    <property type="nucleotide sequence ID" value="NZ_CP072611.1"/>
</dbReference>
<gene>
    <name evidence="6" type="ORF">ACFSKQ_18005</name>
</gene>
<organism evidence="6 7">
    <name type="scientific">Aureimonas populi</name>
    <dbReference type="NCBI Taxonomy" id="1701758"/>
    <lineage>
        <taxon>Bacteria</taxon>
        <taxon>Pseudomonadati</taxon>
        <taxon>Pseudomonadota</taxon>
        <taxon>Alphaproteobacteria</taxon>
        <taxon>Hyphomicrobiales</taxon>
        <taxon>Aurantimonadaceae</taxon>
        <taxon>Aureimonas</taxon>
    </lineage>
</organism>
<dbReference type="InterPro" id="IPR036390">
    <property type="entry name" value="WH_DNA-bd_sf"/>
</dbReference>
<feature type="domain" description="HTH gntR-type" evidence="5">
    <location>
        <begin position="15"/>
        <end position="83"/>
    </location>
</feature>
<dbReference type="SUPFAM" id="SSF46785">
    <property type="entry name" value="Winged helix' DNA-binding domain"/>
    <property type="match status" value="1"/>
</dbReference>
<accession>A0ABW5CSS2</accession>
<evidence type="ECO:0000313" key="6">
    <source>
        <dbReference type="EMBL" id="MFD2239346.1"/>
    </source>
</evidence>
<dbReference type="CDD" id="cd07377">
    <property type="entry name" value="WHTH_GntR"/>
    <property type="match status" value="1"/>
</dbReference>
<dbReference type="InterPro" id="IPR008920">
    <property type="entry name" value="TF_FadR/GntR_C"/>
</dbReference>
<dbReference type="InterPro" id="IPR011711">
    <property type="entry name" value="GntR_C"/>
</dbReference>
<dbReference type="SMART" id="SM00895">
    <property type="entry name" value="FCD"/>
    <property type="match status" value="1"/>
</dbReference>
<comment type="caution">
    <text evidence="6">The sequence shown here is derived from an EMBL/GenBank/DDBJ whole genome shotgun (WGS) entry which is preliminary data.</text>
</comment>
<reference evidence="7" key="1">
    <citation type="journal article" date="2019" name="Int. J. Syst. Evol. Microbiol.">
        <title>The Global Catalogue of Microorganisms (GCM) 10K type strain sequencing project: providing services to taxonomists for standard genome sequencing and annotation.</title>
        <authorList>
            <consortium name="The Broad Institute Genomics Platform"/>
            <consortium name="The Broad Institute Genome Sequencing Center for Infectious Disease"/>
            <person name="Wu L."/>
            <person name="Ma J."/>
        </authorList>
    </citation>
    <scope>NUCLEOTIDE SEQUENCE [LARGE SCALE GENOMIC DNA]</scope>
    <source>
        <strain evidence="7">ZS-35-S2</strain>
    </source>
</reference>
<dbReference type="InterPro" id="IPR000524">
    <property type="entry name" value="Tscrpt_reg_HTH_GntR"/>
</dbReference>